<proteinExistence type="predicted"/>
<evidence type="ECO:0000256" key="1">
    <source>
        <dbReference type="ARBA" id="ARBA00022801"/>
    </source>
</evidence>
<gene>
    <name evidence="2" type="ORF">KAJ83_06540</name>
</gene>
<dbReference type="RefSeq" id="WP_210681222.1">
    <property type="nucleotide sequence ID" value="NZ_JAGMWN010000002.1"/>
</dbReference>
<name>A0A8J7S4N1_9PROT</name>
<sequence>MMGRKVVTMTVTMMRRVGIGLAMLAIVGGVVSLWRPALLWAKAWAAPVMIEHAWESATPGEPAPPPWPWADGRPVAVLSAPDLGIVRYVLDGASARVLAFGPARLSGAGPLKPTILFGHRDTHFRFLERIEPGTKLTYTGTDRLPRRYIVTRTRVADARTLRVPEDPDALVLVTCWPFESSAALTNERYVVTAWPAARVASPDLP</sequence>
<dbReference type="SUPFAM" id="SSF63817">
    <property type="entry name" value="Sortase"/>
    <property type="match status" value="1"/>
</dbReference>
<dbReference type="EMBL" id="JAGMWN010000002">
    <property type="protein sequence ID" value="MBP5856659.1"/>
    <property type="molecule type" value="Genomic_DNA"/>
</dbReference>
<evidence type="ECO:0000313" key="2">
    <source>
        <dbReference type="EMBL" id="MBP5856659.1"/>
    </source>
</evidence>
<dbReference type="InterPro" id="IPR023365">
    <property type="entry name" value="Sortase_dom-sf"/>
</dbReference>
<dbReference type="InterPro" id="IPR005754">
    <property type="entry name" value="Sortase"/>
</dbReference>
<organism evidence="2 3">
    <name type="scientific">Marivibrio halodurans</name>
    <dbReference type="NCBI Taxonomy" id="2039722"/>
    <lineage>
        <taxon>Bacteria</taxon>
        <taxon>Pseudomonadati</taxon>
        <taxon>Pseudomonadota</taxon>
        <taxon>Alphaproteobacteria</taxon>
        <taxon>Rhodospirillales</taxon>
        <taxon>Rhodospirillaceae</taxon>
        <taxon>Marivibrio</taxon>
    </lineage>
</organism>
<dbReference type="InterPro" id="IPR041999">
    <property type="entry name" value="Sortase_D_1"/>
</dbReference>
<accession>A0A8J7S4N1</accession>
<dbReference type="CDD" id="cd05828">
    <property type="entry name" value="Sortase_D_1"/>
    <property type="match status" value="1"/>
</dbReference>
<dbReference type="Pfam" id="PF04203">
    <property type="entry name" value="Sortase"/>
    <property type="match status" value="1"/>
</dbReference>
<comment type="caution">
    <text evidence="2">The sequence shown here is derived from an EMBL/GenBank/DDBJ whole genome shotgun (WGS) entry which is preliminary data.</text>
</comment>
<keyword evidence="3" id="KW-1185">Reference proteome</keyword>
<protein>
    <submittedName>
        <fullName evidence="2">Class D sortase</fullName>
    </submittedName>
</protein>
<dbReference type="AlphaFoldDB" id="A0A8J7S4N1"/>
<dbReference type="Proteomes" id="UP000672602">
    <property type="component" value="Unassembled WGS sequence"/>
</dbReference>
<dbReference type="Gene3D" id="2.40.260.10">
    <property type="entry name" value="Sortase"/>
    <property type="match status" value="1"/>
</dbReference>
<keyword evidence="1" id="KW-0378">Hydrolase</keyword>
<dbReference type="GO" id="GO:0016787">
    <property type="term" value="F:hydrolase activity"/>
    <property type="evidence" value="ECO:0007669"/>
    <property type="project" value="UniProtKB-KW"/>
</dbReference>
<evidence type="ECO:0000313" key="3">
    <source>
        <dbReference type="Proteomes" id="UP000672602"/>
    </source>
</evidence>
<reference evidence="2" key="1">
    <citation type="submission" date="2021-04" db="EMBL/GenBank/DDBJ databases">
        <authorList>
            <person name="Zhang D.-C."/>
        </authorList>
    </citation>
    <scope>NUCLEOTIDE SEQUENCE</scope>
    <source>
        <strain evidence="2">CGMCC 1.15697</strain>
    </source>
</reference>